<proteinExistence type="predicted"/>
<dbReference type="PANTHER" id="PTHR33490">
    <property type="entry name" value="BLR5614 PROTEIN-RELATED"/>
    <property type="match status" value="1"/>
</dbReference>
<evidence type="ECO:0000259" key="1">
    <source>
        <dbReference type="Pfam" id="PF01841"/>
    </source>
</evidence>
<dbReference type="Gene3D" id="3.10.620.30">
    <property type="match status" value="1"/>
</dbReference>
<evidence type="ECO:0000313" key="3">
    <source>
        <dbReference type="Proteomes" id="UP000602050"/>
    </source>
</evidence>
<reference evidence="2" key="1">
    <citation type="journal article" date="2014" name="Int. J. Syst. Evol. Microbiol.">
        <title>Complete genome sequence of Corynebacterium casei LMG S-19264T (=DSM 44701T), isolated from a smear-ripened cheese.</title>
        <authorList>
            <consortium name="US DOE Joint Genome Institute (JGI-PGF)"/>
            <person name="Walter F."/>
            <person name="Albersmeier A."/>
            <person name="Kalinowski J."/>
            <person name="Ruckert C."/>
        </authorList>
    </citation>
    <scope>NUCLEOTIDE SEQUENCE</scope>
    <source>
        <strain evidence="2">CGMCC 1.12360</strain>
    </source>
</reference>
<dbReference type="Proteomes" id="UP000602050">
    <property type="component" value="Unassembled WGS sequence"/>
</dbReference>
<reference evidence="2" key="2">
    <citation type="submission" date="2020-09" db="EMBL/GenBank/DDBJ databases">
        <authorList>
            <person name="Sun Q."/>
            <person name="Zhou Y."/>
        </authorList>
    </citation>
    <scope>NUCLEOTIDE SEQUENCE</scope>
    <source>
        <strain evidence="2">CGMCC 1.12360</strain>
    </source>
</reference>
<dbReference type="Pfam" id="PF01841">
    <property type="entry name" value="Transglut_core"/>
    <property type="match status" value="1"/>
</dbReference>
<gene>
    <name evidence="2" type="ORF">GCM10010978_25410</name>
</gene>
<dbReference type="EMBL" id="BMEV01000054">
    <property type="protein sequence ID" value="GFZ83952.1"/>
    <property type="molecule type" value="Genomic_DNA"/>
</dbReference>
<protein>
    <recommendedName>
        <fullName evidence="1">Transglutaminase-like domain-containing protein</fullName>
    </recommendedName>
</protein>
<accession>A0A8J2XFP1</accession>
<dbReference type="InterPro" id="IPR002931">
    <property type="entry name" value="Transglutaminase-like"/>
</dbReference>
<dbReference type="PANTHER" id="PTHR33490:SF3">
    <property type="entry name" value="CONSERVED INTEGRAL MEMBRANE PROTEIN"/>
    <property type="match status" value="1"/>
</dbReference>
<dbReference type="RefSeq" id="WP_188392793.1">
    <property type="nucleotide sequence ID" value="NZ_BMEV01000054.1"/>
</dbReference>
<organism evidence="2 3">
    <name type="scientific">Compostibacillus humi</name>
    <dbReference type="NCBI Taxonomy" id="1245525"/>
    <lineage>
        <taxon>Bacteria</taxon>
        <taxon>Bacillati</taxon>
        <taxon>Bacillota</taxon>
        <taxon>Bacilli</taxon>
        <taxon>Bacillales</taxon>
        <taxon>Bacillaceae</taxon>
        <taxon>Compostibacillus</taxon>
    </lineage>
</organism>
<dbReference type="AlphaFoldDB" id="A0A8J2XFP1"/>
<feature type="domain" description="Transglutaminase-like" evidence="1">
    <location>
        <begin position="29"/>
        <end position="136"/>
    </location>
</feature>
<name>A0A8J2XFP1_9BACI</name>
<dbReference type="InterPro" id="IPR038765">
    <property type="entry name" value="Papain-like_cys_pep_sf"/>
</dbReference>
<evidence type="ECO:0000313" key="2">
    <source>
        <dbReference type="EMBL" id="GFZ83952.1"/>
    </source>
</evidence>
<keyword evidence="3" id="KW-1185">Reference proteome</keyword>
<dbReference type="SUPFAM" id="SSF54001">
    <property type="entry name" value="Cysteine proteinases"/>
    <property type="match status" value="1"/>
</dbReference>
<comment type="caution">
    <text evidence="2">The sequence shown here is derived from an EMBL/GenBank/DDBJ whole genome shotgun (WGS) entry which is preliminary data.</text>
</comment>
<sequence length="203" mass="23131">MELIIKSNSLTDFLEETDIINYRHPAIQKLVAQIKKEKKTKSERAEAAFNFVRDEIRHSFDIDGKDITITASETLEKKEGICFAKAHLLAALLRAMEIPCGFCYQKVTRKGTIESGYALHGLNAVCLEDRWFRVDPRGNKPGISSEFCINQEKLAYVIHPELGEEDYPYVFHRPLAEVIQAMKTSQDCGELFYRRPESISGVS</sequence>